<name>A0A915KZG9_ROMCU</name>
<dbReference type="WBParaSite" id="nRc.2.0.1.t44333-RA">
    <property type="protein sequence ID" value="nRc.2.0.1.t44333-RA"/>
    <property type="gene ID" value="nRc.2.0.1.g44333"/>
</dbReference>
<organism evidence="1 2">
    <name type="scientific">Romanomermis culicivorax</name>
    <name type="common">Nematode worm</name>
    <dbReference type="NCBI Taxonomy" id="13658"/>
    <lineage>
        <taxon>Eukaryota</taxon>
        <taxon>Metazoa</taxon>
        <taxon>Ecdysozoa</taxon>
        <taxon>Nematoda</taxon>
        <taxon>Enoplea</taxon>
        <taxon>Dorylaimia</taxon>
        <taxon>Mermithida</taxon>
        <taxon>Mermithoidea</taxon>
        <taxon>Mermithidae</taxon>
        <taxon>Romanomermis</taxon>
    </lineage>
</organism>
<protein>
    <submittedName>
        <fullName evidence="2">Secreted protein</fullName>
    </submittedName>
</protein>
<reference evidence="2" key="1">
    <citation type="submission" date="2022-11" db="UniProtKB">
        <authorList>
            <consortium name="WormBaseParasite"/>
        </authorList>
    </citation>
    <scope>IDENTIFICATION</scope>
</reference>
<evidence type="ECO:0000313" key="2">
    <source>
        <dbReference type="WBParaSite" id="nRc.2.0.1.t44333-RA"/>
    </source>
</evidence>
<sequence length="84" mass="8225">MVSTNVGAVGGRDVVCVMVVALADVGAVGGSDVAIGCSDLGDDLAGSMSIGGSGGSRTLNTGFSGFFKASMCFWISALRCNGLT</sequence>
<accession>A0A915KZG9</accession>
<evidence type="ECO:0000313" key="1">
    <source>
        <dbReference type="Proteomes" id="UP000887565"/>
    </source>
</evidence>
<dbReference type="AlphaFoldDB" id="A0A915KZG9"/>
<keyword evidence="1" id="KW-1185">Reference proteome</keyword>
<dbReference type="Proteomes" id="UP000887565">
    <property type="component" value="Unplaced"/>
</dbReference>
<proteinExistence type="predicted"/>